<feature type="domain" description="DUF5679" evidence="1">
    <location>
        <begin position="13"/>
        <end position="57"/>
    </location>
</feature>
<evidence type="ECO:0000313" key="3">
    <source>
        <dbReference type="Proteomes" id="UP000178425"/>
    </source>
</evidence>
<protein>
    <recommendedName>
        <fullName evidence="1">DUF5679 domain-containing protein</fullName>
    </recommendedName>
</protein>
<dbReference type="InterPro" id="IPR044044">
    <property type="entry name" value="DUF5679"/>
</dbReference>
<dbReference type="AlphaFoldDB" id="A0A1F5WUL0"/>
<gene>
    <name evidence="2" type="ORF">A2W54_01205</name>
</gene>
<reference evidence="2 3" key="1">
    <citation type="journal article" date="2016" name="Nat. Commun.">
        <title>Thousands of microbial genomes shed light on interconnected biogeochemical processes in an aquifer system.</title>
        <authorList>
            <person name="Anantharaman K."/>
            <person name="Brown C.T."/>
            <person name="Hug L.A."/>
            <person name="Sharon I."/>
            <person name="Castelle C.J."/>
            <person name="Probst A.J."/>
            <person name="Thomas B.C."/>
            <person name="Singh A."/>
            <person name="Wilkins M.J."/>
            <person name="Karaoz U."/>
            <person name="Brodie E.L."/>
            <person name="Williams K.H."/>
            <person name="Hubbard S.S."/>
            <person name="Banfield J.F."/>
        </authorList>
    </citation>
    <scope>NUCLEOTIDE SEQUENCE [LARGE SCALE GENOMIC DNA]</scope>
</reference>
<comment type="caution">
    <text evidence="2">The sequence shown here is derived from an EMBL/GenBank/DDBJ whole genome shotgun (WGS) entry which is preliminary data.</text>
</comment>
<evidence type="ECO:0000313" key="2">
    <source>
        <dbReference type="EMBL" id="OGF79332.1"/>
    </source>
</evidence>
<name>A0A1F5WUL0_9BACT</name>
<dbReference type="Proteomes" id="UP000178425">
    <property type="component" value="Unassembled WGS sequence"/>
</dbReference>
<evidence type="ECO:0000259" key="1">
    <source>
        <dbReference type="Pfam" id="PF18930"/>
    </source>
</evidence>
<dbReference type="Pfam" id="PF18930">
    <property type="entry name" value="DUF5679"/>
    <property type="match status" value="1"/>
</dbReference>
<proteinExistence type="predicted"/>
<organism evidence="2 3">
    <name type="scientific">Candidatus Giovannonibacteria bacterium RIFCSPHIGHO2_02_43_13</name>
    <dbReference type="NCBI Taxonomy" id="1798330"/>
    <lineage>
        <taxon>Bacteria</taxon>
        <taxon>Candidatus Giovannoniibacteriota</taxon>
    </lineage>
</organism>
<dbReference type="EMBL" id="MFHI01000006">
    <property type="protein sequence ID" value="OGF79332.1"/>
    <property type="molecule type" value="Genomic_DNA"/>
</dbReference>
<accession>A0A1F5WUL0</accession>
<sequence>MANVPEPVVVTGYCVKCRIKDRVMKDAKEVSMKGKGGVERRAVTGTCEVCGTKMFKILGKKQ</sequence>